<sequence length="138" mass="15262">MGQAMGISRLSQPPDGHVAASLTADDVLQDIQKLKTDSRFLMRVSVPTSKLPYHSSPFLLQAHKKAINIADAAKHASWIPASLACSNLLDQNQLPTWFLFQCVGDNPFRSEEAPSSMFRAKPRHIDTDPNPGQTRLRV</sequence>
<organism evidence="2 3">
    <name type="scientific">Podospora pseudocomata</name>
    <dbReference type="NCBI Taxonomy" id="2093779"/>
    <lineage>
        <taxon>Eukaryota</taxon>
        <taxon>Fungi</taxon>
        <taxon>Dikarya</taxon>
        <taxon>Ascomycota</taxon>
        <taxon>Pezizomycotina</taxon>
        <taxon>Sordariomycetes</taxon>
        <taxon>Sordariomycetidae</taxon>
        <taxon>Sordariales</taxon>
        <taxon>Podosporaceae</taxon>
        <taxon>Podospora</taxon>
    </lineage>
</organism>
<dbReference type="EMBL" id="JAFFHA010000007">
    <property type="protein sequence ID" value="KAK4652781.1"/>
    <property type="molecule type" value="Genomic_DNA"/>
</dbReference>
<dbReference type="RefSeq" id="XP_062741756.1">
    <property type="nucleotide sequence ID" value="XM_062883827.1"/>
</dbReference>
<comment type="caution">
    <text evidence="2">The sequence shown here is derived from an EMBL/GenBank/DDBJ whole genome shotgun (WGS) entry which is preliminary data.</text>
</comment>
<protein>
    <submittedName>
        <fullName evidence="2">Uncharacterized protein</fullName>
    </submittedName>
</protein>
<proteinExistence type="predicted"/>
<dbReference type="GeneID" id="87903539"/>
<evidence type="ECO:0000313" key="3">
    <source>
        <dbReference type="Proteomes" id="UP001323405"/>
    </source>
</evidence>
<name>A0ABR0GAY7_9PEZI</name>
<gene>
    <name evidence="2" type="ORF">QC762_0076740</name>
</gene>
<reference evidence="2 3" key="1">
    <citation type="journal article" date="2023" name="bioRxiv">
        <title>High-quality genome assemblies of four members of thePodospora anserinaspecies complex.</title>
        <authorList>
            <person name="Ament-Velasquez S.L."/>
            <person name="Vogan A.A."/>
            <person name="Wallerman O."/>
            <person name="Hartmann F."/>
            <person name="Gautier V."/>
            <person name="Silar P."/>
            <person name="Giraud T."/>
            <person name="Johannesson H."/>
        </authorList>
    </citation>
    <scope>NUCLEOTIDE SEQUENCE [LARGE SCALE GENOMIC DNA]</scope>
    <source>
        <strain evidence="2 3">CBS 415.72m</strain>
    </source>
</reference>
<dbReference type="Proteomes" id="UP001323405">
    <property type="component" value="Unassembled WGS sequence"/>
</dbReference>
<evidence type="ECO:0000256" key="1">
    <source>
        <dbReference type="SAM" id="MobiDB-lite"/>
    </source>
</evidence>
<evidence type="ECO:0000313" key="2">
    <source>
        <dbReference type="EMBL" id="KAK4652781.1"/>
    </source>
</evidence>
<keyword evidence="3" id="KW-1185">Reference proteome</keyword>
<feature type="region of interest" description="Disordered" evidence="1">
    <location>
        <begin position="113"/>
        <end position="138"/>
    </location>
</feature>
<accession>A0ABR0GAY7</accession>